<dbReference type="NCBIfam" id="NF004868">
    <property type="entry name" value="PRK06224.1-5"/>
    <property type="match status" value="1"/>
</dbReference>
<dbReference type="UniPathway" id="UPA00223">
    <property type="reaction ID" value="UER00717"/>
</dbReference>
<gene>
    <name evidence="5" type="ORF">BSQ44_20505</name>
</gene>
<dbReference type="SUPFAM" id="SSF48256">
    <property type="entry name" value="Citrate synthase"/>
    <property type="match status" value="1"/>
</dbReference>
<dbReference type="InterPro" id="IPR016142">
    <property type="entry name" value="Citrate_synth-like_lrg_a-sub"/>
</dbReference>
<dbReference type="InterPro" id="IPR016143">
    <property type="entry name" value="Citrate_synth-like_sm_a-sub"/>
</dbReference>
<dbReference type="RefSeq" id="WP_072606953.1">
    <property type="nucleotide sequence ID" value="NZ_CP018171.1"/>
</dbReference>
<dbReference type="PANTHER" id="PTHR11739">
    <property type="entry name" value="CITRATE SYNTHASE"/>
    <property type="match status" value="1"/>
</dbReference>
<evidence type="ECO:0000313" key="6">
    <source>
        <dbReference type="Proteomes" id="UP000182840"/>
    </source>
</evidence>
<evidence type="ECO:0000256" key="3">
    <source>
        <dbReference type="ARBA" id="ARBA00012972"/>
    </source>
</evidence>
<sequence>MSPRPQPRIETSMGTLTVDTITVRGRNLVDDLMGNIDAASLFFLEVTGRLPEEAENKLLNAMIVAIAEHGMMPSVIAARLTIFGAPESFQGAVASGLLGAGDVFVGPTSNVARILQVEAAEFEGSPAEKAEKIVDKYQQQGRRIPGLGHPHHPVDPRSEKLLAMQRELGAPRAHTDLMLAIHKAACDRRGKHLTFNAVAAVGAIASDIGIDWRAVRGIGLVARTIGLIGHVFEELNRPSAQAIWNLVEENSDYSDPQGA</sequence>
<evidence type="ECO:0000256" key="1">
    <source>
        <dbReference type="ARBA" id="ARBA00004751"/>
    </source>
</evidence>
<dbReference type="KEGG" id="meso:BSQ44_20505"/>
<protein>
    <recommendedName>
        <fullName evidence="3">citrate synthase (unknown stereospecificity)</fullName>
        <ecNumber evidence="3">2.3.3.16</ecNumber>
    </recommendedName>
</protein>
<name>A0A1L3SVN0_9HYPH</name>
<proteinExistence type="inferred from homology"/>
<dbReference type="Proteomes" id="UP000182840">
    <property type="component" value="Chromosome"/>
</dbReference>
<dbReference type="Gene3D" id="1.10.230.10">
    <property type="entry name" value="Cytochrome P450-Terp, domain 2"/>
    <property type="match status" value="1"/>
</dbReference>
<dbReference type="CDD" id="cd06100">
    <property type="entry name" value="CCL_ACL-C"/>
    <property type="match status" value="1"/>
</dbReference>
<dbReference type="STRING" id="1670800.BSQ44_20505"/>
<dbReference type="Pfam" id="PF00285">
    <property type="entry name" value="Citrate_synt"/>
    <property type="match status" value="1"/>
</dbReference>
<dbReference type="GO" id="GO:0005829">
    <property type="term" value="C:cytosol"/>
    <property type="evidence" value="ECO:0007669"/>
    <property type="project" value="TreeGrafter"/>
</dbReference>
<dbReference type="InterPro" id="IPR002020">
    <property type="entry name" value="Citrate_synthase"/>
</dbReference>
<dbReference type="EC" id="2.3.3.16" evidence="3"/>
<keyword evidence="6" id="KW-1185">Reference proteome</keyword>
<dbReference type="InterPro" id="IPR036969">
    <property type="entry name" value="Citrate_synthase_sf"/>
</dbReference>
<evidence type="ECO:0000313" key="5">
    <source>
        <dbReference type="EMBL" id="APH73486.1"/>
    </source>
</evidence>
<dbReference type="PANTHER" id="PTHR11739:SF4">
    <property type="entry name" value="CITRATE SYNTHASE, PEROXISOMAL"/>
    <property type="match status" value="1"/>
</dbReference>
<keyword evidence="4" id="KW-0808">Transferase</keyword>
<dbReference type="EMBL" id="CP018171">
    <property type="protein sequence ID" value="APH73486.1"/>
    <property type="molecule type" value="Genomic_DNA"/>
</dbReference>
<dbReference type="AlphaFoldDB" id="A0A1L3SVN0"/>
<evidence type="ECO:0000256" key="2">
    <source>
        <dbReference type="ARBA" id="ARBA00010566"/>
    </source>
</evidence>
<comment type="pathway">
    <text evidence="1">Carbohydrate metabolism; tricarboxylic acid cycle; isocitrate from oxaloacetate: step 1/2.</text>
</comment>
<evidence type="ECO:0000256" key="4">
    <source>
        <dbReference type="ARBA" id="ARBA00022679"/>
    </source>
</evidence>
<dbReference type="GO" id="GO:0005975">
    <property type="term" value="P:carbohydrate metabolic process"/>
    <property type="evidence" value="ECO:0007669"/>
    <property type="project" value="TreeGrafter"/>
</dbReference>
<dbReference type="GO" id="GO:0036440">
    <property type="term" value="F:citrate synthase activity"/>
    <property type="evidence" value="ECO:0007669"/>
    <property type="project" value="UniProtKB-EC"/>
</dbReference>
<organism evidence="5 6">
    <name type="scientific">Aquibium oceanicum</name>
    <dbReference type="NCBI Taxonomy" id="1670800"/>
    <lineage>
        <taxon>Bacteria</taxon>
        <taxon>Pseudomonadati</taxon>
        <taxon>Pseudomonadota</taxon>
        <taxon>Alphaproteobacteria</taxon>
        <taxon>Hyphomicrobiales</taxon>
        <taxon>Phyllobacteriaceae</taxon>
        <taxon>Aquibium</taxon>
    </lineage>
</organism>
<dbReference type="GO" id="GO:0006099">
    <property type="term" value="P:tricarboxylic acid cycle"/>
    <property type="evidence" value="ECO:0007669"/>
    <property type="project" value="UniProtKB-UniPathway"/>
</dbReference>
<reference evidence="6" key="1">
    <citation type="submission" date="2016-11" db="EMBL/GenBank/DDBJ databases">
        <title>Mesorhizobium oceanicum sp. nov., isolated from deep seawater in South China Sea.</title>
        <authorList>
            <person name="Fu G.-Y."/>
        </authorList>
    </citation>
    <scope>NUCLEOTIDE SEQUENCE [LARGE SCALE GENOMIC DNA]</scope>
    <source>
        <strain evidence="6">B7</strain>
    </source>
</reference>
<dbReference type="OrthoDB" id="9759263at2"/>
<accession>A0A1L3SVN0</accession>
<dbReference type="Gene3D" id="1.10.580.10">
    <property type="entry name" value="Citrate Synthase, domain 1"/>
    <property type="match status" value="1"/>
</dbReference>
<comment type="similarity">
    <text evidence="2">Belongs to the citrate synthase family.</text>
</comment>